<dbReference type="CDD" id="cd05283">
    <property type="entry name" value="CAD1"/>
    <property type="match status" value="1"/>
</dbReference>
<dbReference type="Pfam" id="PF25430">
    <property type="entry name" value="DDX23"/>
    <property type="match status" value="1"/>
</dbReference>
<dbReference type="InterPro" id="IPR027417">
    <property type="entry name" value="P-loop_NTPase"/>
</dbReference>
<dbReference type="PROSITE" id="PS51192">
    <property type="entry name" value="HELICASE_ATP_BIND_1"/>
    <property type="match status" value="1"/>
</dbReference>
<dbReference type="InterPro" id="IPR001650">
    <property type="entry name" value="Helicase_C-like"/>
</dbReference>
<accession>A0A8H7BTI1</accession>
<evidence type="ECO:0000256" key="17">
    <source>
        <dbReference type="PROSITE-ProRule" id="PRU00552"/>
    </source>
</evidence>
<keyword evidence="11" id="KW-0560">Oxidoreductase</keyword>
<feature type="domain" description="DEAD-box RNA helicase Q" evidence="22">
    <location>
        <begin position="666"/>
        <end position="694"/>
    </location>
</feature>
<evidence type="ECO:0000256" key="8">
    <source>
        <dbReference type="ARBA" id="ARBA00022806"/>
    </source>
</evidence>
<keyword evidence="5 18" id="KW-0479">Metal-binding</keyword>
<comment type="cofactor">
    <cofactor evidence="1 18">
        <name>Zn(2+)</name>
        <dbReference type="ChEBI" id="CHEBI:29105"/>
    </cofactor>
</comment>
<evidence type="ECO:0000256" key="15">
    <source>
        <dbReference type="ARBA" id="ARBA00038719"/>
    </source>
</evidence>
<evidence type="ECO:0000256" key="11">
    <source>
        <dbReference type="ARBA" id="ARBA00023002"/>
    </source>
</evidence>
<feature type="domain" description="Helicase C-terminal" evidence="21">
    <location>
        <begin position="910"/>
        <end position="1073"/>
    </location>
</feature>
<evidence type="ECO:0000256" key="9">
    <source>
        <dbReference type="ARBA" id="ARBA00022833"/>
    </source>
</evidence>
<dbReference type="SMART" id="SM00487">
    <property type="entry name" value="DEXDc"/>
    <property type="match status" value="1"/>
</dbReference>
<dbReference type="GO" id="GO:0005524">
    <property type="term" value="F:ATP binding"/>
    <property type="evidence" value="ECO:0007669"/>
    <property type="project" value="UniProtKB-KW"/>
</dbReference>
<gene>
    <name evidence="23" type="primary">DDX23</name>
    <name evidence="23" type="ORF">EC973_003417</name>
</gene>
<dbReference type="PROSITE" id="PS00059">
    <property type="entry name" value="ADH_ZINC"/>
    <property type="match status" value="1"/>
</dbReference>
<dbReference type="GO" id="GO:0000398">
    <property type="term" value="P:mRNA splicing, via spliceosome"/>
    <property type="evidence" value="ECO:0007669"/>
    <property type="project" value="UniProtKB-ARBA"/>
</dbReference>
<dbReference type="GO" id="GO:0003724">
    <property type="term" value="F:RNA helicase activity"/>
    <property type="evidence" value="ECO:0007669"/>
    <property type="project" value="UniProtKB-EC"/>
</dbReference>
<keyword evidence="7" id="KW-0378">Hydrolase</keyword>
<dbReference type="SMART" id="SM00490">
    <property type="entry name" value="HELICc"/>
    <property type="match status" value="1"/>
</dbReference>
<comment type="subunit">
    <text evidence="15">Component of the U5 snRNP complex.</text>
</comment>
<keyword evidence="10" id="KW-0067">ATP-binding</keyword>
<dbReference type="Pfam" id="PF08240">
    <property type="entry name" value="ADH_N"/>
    <property type="match status" value="1"/>
</dbReference>
<dbReference type="SUPFAM" id="SSF52540">
    <property type="entry name" value="P-loop containing nucleoside triphosphate hydrolases"/>
    <property type="match status" value="1"/>
</dbReference>
<evidence type="ECO:0000259" key="20">
    <source>
        <dbReference type="PROSITE" id="PS51192"/>
    </source>
</evidence>
<dbReference type="InterPro" id="IPR057479">
    <property type="entry name" value="PRP28/DDX23-like_helical"/>
</dbReference>
<dbReference type="InterPro" id="IPR013149">
    <property type="entry name" value="ADH-like_C"/>
</dbReference>
<dbReference type="CDD" id="cd17945">
    <property type="entry name" value="DEADc_DDX23"/>
    <property type="match status" value="1"/>
</dbReference>
<keyword evidence="13" id="KW-0539">Nucleus</keyword>
<proteinExistence type="inferred from homology"/>
<dbReference type="Proteomes" id="UP000605846">
    <property type="component" value="Unassembled WGS sequence"/>
</dbReference>
<dbReference type="SMART" id="SM00829">
    <property type="entry name" value="PKS_ER"/>
    <property type="match status" value="1"/>
</dbReference>
<feature type="region of interest" description="Disordered" evidence="19">
    <location>
        <begin position="310"/>
        <end position="401"/>
    </location>
</feature>
<dbReference type="Pfam" id="PF00270">
    <property type="entry name" value="DEAD"/>
    <property type="match status" value="1"/>
</dbReference>
<evidence type="ECO:0000256" key="12">
    <source>
        <dbReference type="ARBA" id="ARBA00023187"/>
    </source>
</evidence>
<dbReference type="InterPro" id="IPR014001">
    <property type="entry name" value="Helicase_ATP-bd"/>
</dbReference>
<dbReference type="SUPFAM" id="SSF51735">
    <property type="entry name" value="NAD(P)-binding Rossmann-fold domains"/>
    <property type="match status" value="1"/>
</dbReference>
<evidence type="ECO:0000256" key="4">
    <source>
        <dbReference type="ARBA" id="ARBA00022664"/>
    </source>
</evidence>
<feature type="domain" description="Helicase ATP-binding" evidence="20">
    <location>
        <begin position="697"/>
        <end position="899"/>
    </location>
</feature>
<dbReference type="FunFam" id="3.40.50.300:FF:000322">
    <property type="entry name" value="probable ATP-dependent RNA helicase DDX23"/>
    <property type="match status" value="1"/>
</dbReference>
<organism evidence="23 24">
    <name type="scientific">Apophysomyces ossiformis</name>
    <dbReference type="NCBI Taxonomy" id="679940"/>
    <lineage>
        <taxon>Eukaryota</taxon>
        <taxon>Fungi</taxon>
        <taxon>Fungi incertae sedis</taxon>
        <taxon>Mucoromycota</taxon>
        <taxon>Mucoromycotina</taxon>
        <taxon>Mucoromycetes</taxon>
        <taxon>Mucorales</taxon>
        <taxon>Mucorineae</taxon>
        <taxon>Mucoraceae</taxon>
        <taxon>Apophysomyces</taxon>
    </lineage>
</organism>
<dbReference type="Gene3D" id="3.40.50.300">
    <property type="entry name" value="P-loop containing nucleotide triphosphate hydrolases"/>
    <property type="match status" value="2"/>
</dbReference>
<dbReference type="Pfam" id="PF00107">
    <property type="entry name" value="ADH_zinc_N"/>
    <property type="match status" value="1"/>
</dbReference>
<reference evidence="23" key="1">
    <citation type="submission" date="2020-01" db="EMBL/GenBank/DDBJ databases">
        <title>Genome Sequencing of Three Apophysomyces-Like Fungal Strains Confirms a Novel Fungal Genus in the Mucoromycota with divergent Burkholderia-like Endosymbiotic Bacteria.</title>
        <authorList>
            <person name="Stajich J.E."/>
            <person name="Macias A.M."/>
            <person name="Carter-House D."/>
            <person name="Lovett B."/>
            <person name="Kasson L.R."/>
            <person name="Berry K."/>
            <person name="Grigoriev I."/>
            <person name="Chang Y."/>
            <person name="Spatafora J."/>
            <person name="Kasson M.T."/>
        </authorList>
    </citation>
    <scope>NUCLEOTIDE SEQUENCE</scope>
    <source>
        <strain evidence="23">NRRL A-21654</strain>
    </source>
</reference>
<comment type="caution">
    <text evidence="23">The sequence shown here is derived from an EMBL/GenBank/DDBJ whole genome shotgun (WGS) entry which is preliminary data.</text>
</comment>
<feature type="region of interest" description="Disordered" evidence="19">
    <location>
        <begin position="473"/>
        <end position="523"/>
    </location>
</feature>
<evidence type="ECO:0000256" key="7">
    <source>
        <dbReference type="ARBA" id="ARBA00022801"/>
    </source>
</evidence>
<feature type="region of interest" description="Disordered" evidence="19">
    <location>
        <begin position="413"/>
        <end position="456"/>
    </location>
</feature>
<dbReference type="Gene3D" id="3.40.50.720">
    <property type="entry name" value="NAD(P)-binding Rossmann-like Domain"/>
    <property type="match status" value="1"/>
</dbReference>
<comment type="similarity">
    <text evidence="14">Belongs to the DEAD box helicase family. DDX23/PRP28 subfamily.</text>
</comment>
<evidence type="ECO:0000256" key="1">
    <source>
        <dbReference type="ARBA" id="ARBA00001947"/>
    </source>
</evidence>
<dbReference type="GO" id="GO:0008270">
    <property type="term" value="F:zinc ion binding"/>
    <property type="evidence" value="ECO:0007669"/>
    <property type="project" value="InterPro"/>
</dbReference>
<evidence type="ECO:0000256" key="14">
    <source>
        <dbReference type="ARBA" id="ARBA00037954"/>
    </source>
</evidence>
<dbReference type="PROSITE" id="PS51194">
    <property type="entry name" value="HELICASE_CTER"/>
    <property type="match status" value="1"/>
</dbReference>
<dbReference type="InterPro" id="IPR011032">
    <property type="entry name" value="GroES-like_sf"/>
</dbReference>
<evidence type="ECO:0000313" key="24">
    <source>
        <dbReference type="Proteomes" id="UP000605846"/>
    </source>
</evidence>
<feature type="short sequence motif" description="Q motif" evidence="17">
    <location>
        <begin position="666"/>
        <end position="694"/>
    </location>
</feature>
<dbReference type="GO" id="GO:0016616">
    <property type="term" value="F:oxidoreductase activity, acting on the CH-OH group of donors, NAD or NADP as acceptor"/>
    <property type="evidence" value="ECO:0007669"/>
    <property type="project" value="InterPro"/>
</dbReference>
<evidence type="ECO:0000256" key="10">
    <source>
        <dbReference type="ARBA" id="ARBA00022840"/>
    </source>
</evidence>
<evidence type="ECO:0000256" key="2">
    <source>
        <dbReference type="ARBA" id="ARBA00004123"/>
    </source>
</evidence>
<feature type="compositionally biased region" description="Low complexity" evidence="19">
    <location>
        <begin position="312"/>
        <end position="325"/>
    </location>
</feature>
<keyword evidence="6" id="KW-0547">Nucleotide-binding</keyword>
<keyword evidence="24" id="KW-1185">Reference proteome</keyword>
<dbReference type="InterPro" id="IPR011545">
    <property type="entry name" value="DEAD/DEAH_box_helicase_dom"/>
</dbReference>
<evidence type="ECO:0000256" key="13">
    <source>
        <dbReference type="ARBA" id="ARBA00023242"/>
    </source>
</evidence>
<comment type="catalytic activity">
    <reaction evidence="16">
        <text>ATP + H2O = ADP + phosphate + H(+)</text>
        <dbReference type="Rhea" id="RHEA:13065"/>
        <dbReference type="ChEBI" id="CHEBI:15377"/>
        <dbReference type="ChEBI" id="CHEBI:15378"/>
        <dbReference type="ChEBI" id="CHEBI:30616"/>
        <dbReference type="ChEBI" id="CHEBI:43474"/>
        <dbReference type="ChEBI" id="CHEBI:456216"/>
        <dbReference type="EC" id="3.6.4.13"/>
    </reaction>
</comment>
<evidence type="ECO:0000259" key="21">
    <source>
        <dbReference type="PROSITE" id="PS51194"/>
    </source>
</evidence>
<feature type="compositionally biased region" description="Basic and acidic residues" evidence="19">
    <location>
        <begin position="326"/>
        <end position="385"/>
    </location>
</feature>
<name>A0A8H7BTI1_9FUNG</name>
<dbReference type="EC" id="3.6.4.13" evidence="3"/>
<dbReference type="OrthoDB" id="196131at2759"/>
<protein>
    <recommendedName>
        <fullName evidence="3">RNA helicase</fullName>
        <ecNumber evidence="3">3.6.4.13</ecNumber>
    </recommendedName>
</protein>
<dbReference type="InterPro" id="IPR002328">
    <property type="entry name" value="ADH_Zn_CS"/>
</dbReference>
<comment type="similarity">
    <text evidence="18">Belongs to the zinc-containing alcohol dehydrogenase family.</text>
</comment>
<evidence type="ECO:0000256" key="18">
    <source>
        <dbReference type="RuleBase" id="RU361277"/>
    </source>
</evidence>
<dbReference type="AlphaFoldDB" id="A0A8H7BTI1"/>
<keyword evidence="4" id="KW-0507">mRNA processing</keyword>
<feature type="compositionally biased region" description="Basic and acidic residues" evidence="19">
    <location>
        <begin position="473"/>
        <end position="507"/>
    </location>
</feature>
<dbReference type="PROSITE" id="PS00039">
    <property type="entry name" value="DEAD_ATP_HELICASE"/>
    <property type="match status" value="1"/>
</dbReference>
<dbReference type="InterPro" id="IPR013154">
    <property type="entry name" value="ADH-like_N"/>
</dbReference>
<evidence type="ECO:0000259" key="22">
    <source>
        <dbReference type="PROSITE" id="PS51195"/>
    </source>
</evidence>
<dbReference type="InterPro" id="IPR014014">
    <property type="entry name" value="RNA_helicase_DEAD_Q_motif"/>
</dbReference>
<evidence type="ECO:0000256" key="19">
    <source>
        <dbReference type="SAM" id="MobiDB-lite"/>
    </source>
</evidence>
<dbReference type="FunFam" id="3.40.50.720:FF:000022">
    <property type="entry name" value="Cinnamyl alcohol dehydrogenase"/>
    <property type="match status" value="1"/>
</dbReference>
<keyword evidence="12" id="KW-0508">mRNA splicing</keyword>
<dbReference type="PANTHER" id="PTHR47958">
    <property type="entry name" value="ATP-DEPENDENT RNA HELICASE DBP3"/>
    <property type="match status" value="1"/>
</dbReference>
<evidence type="ECO:0000313" key="23">
    <source>
        <dbReference type="EMBL" id="KAF7730004.1"/>
    </source>
</evidence>
<keyword evidence="8" id="KW-0347">Helicase</keyword>
<dbReference type="CDD" id="cd18787">
    <property type="entry name" value="SF2_C_DEAD"/>
    <property type="match status" value="1"/>
</dbReference>
<dbReference type="Pfam" id="PF00271">
    <property type="entry name" value="Helicase_C"/>
    <property type="match status" value="1"/>
</dbReference>
<dbReference type="Gene3D" id="3.90.180.10">
    <property type="entry name" value="Medium-chain alcohol dehydrogenases, catalytic domain"/>
    <property type="match status" value="1"/>
</dbReference>
<keyword evidence="9 18" id="KW-0862">Zinc</keyword>
<dbReference type="InterPro" id="IPR000629">
    <property type="entry name" value="RNA-helicase_DEAD-box_CS"/>
</dbReference>
<dbReference type="GO" id="GO:0005634">
    <property type="term" value="C:nucleus"/>
    <property type="evidence" value="ECO:0007669"/>
    <property type="project" value="UniProtKB-SubCell"/>
</dbReference>
<dbReference type="SUPFAM" id="SSF50129">
    <property type="entry name" value="GroES-like"/>
    <property type="match status" value="1"/>
</dbReference>
<dbReference type="InterPro" id="IPR036291">
    <property type="entry name" value="NAD(P)-bd_dom_sf"/>
</dbReference>
<evidence type="ECO:0000256" key="5">
    <source>
        <dbReference type="ARBA" id="ARBA00022723"/>
    </source>
</evidence>
<dbReference type="InterPro" id="IPR047109">
    <property type="entry name" value="CAD-like"/>
</dbReference>
<dbReference type="PROSITE" id="PS51195">
    <property type="entry name" value="Q_MOTIF"/>
    <property type="match status" value="1"/>
</dbReference>
<dbReference type="InterPro" id="IPR020843">
    <property type="entry name" value="ER"/>
</dbReference>
<dbReference type="FunFam" id="3.40.50.300:FF:000520">
    <property type="entry name" value="probable ATP-dependent RNA helicase DDX23"/>
    <property type="match status" value="1"/>
</dbReference>
<comment type="subcellular location">
    <subcellularLocation>
        <location evidence="2">Nucleus</location>
    </subcellularLocation>
</comment>
<evidence type="ECO:0000256" key="6">
    <source>
        <dbReference type="ARBA" id="ARBA00022741"/>
    </source>
</evidence>
<evidence type="ECO:0000256" key="3">
    <source>
        <dbReference type="ARBA" id="ARBA00012552"/>
    </source>
</evidence>
<sequence length="1094" mass="124328">MTNTDQFTGYAALQPVVPGNKDTYLQPFKFEPRPLEEDEVEVHVEACGICGSDIHQLTNGWKRATYPLIPGHEFIGTITAVGSAVSELQLGDRVGVSPVCRSCGDCSECKSENGQFCSLKVTTYNGIYKGFKTYGGYAEKVRVQAAWAFKIPENIDSVAGAPLLCAGVTTYLPFKHYNIGKESSVGVVGIGGLGHLAIQWAKAKECKRVIAFSSSTSKADEAKQLGASDFVVIEDSVPKEYLQSVDYLLVCGSGKSTNWSLLLELIKLHGKCVLFDVPEQPLSISPVPFVYRHISLVGSFVGSNDDFPLTMPTRPYSRSRSPVRRSASDSYDRDRNYDRYDSRHNGRRADKRERLRHDRDDRLRDDKRSDRPIDGKKVEIEEKNEATMMEEDKAEEQPKKRVPVSIEELLEKKEMAKKEADKPKFLTKEERAKLALQKRQKEVEELRRKQEEERQARREFDIKAEDEFRKLQDQSRYSRYDRDNRDRRSDRHDSRQRDDRRRERDSTVDSEDQETELNDKEKQAIRERYFGGERKKRKIRRMNERKFVFDWDAGEDTSYDFNPLYASKHNAQMFGRGHIAGIDIKEQKKQQSEFYSRMLKERRTTEEQERAAELVEMNKRKEAKTRFDERHWSEKPLEQMVERDWRIFKEDFNITTKGGGIPRPIRSWEESGLPERMLNIIDQVGYKEPTPIQRQAIPIGIQNRDIIGIAETGSGKTASFVIPLLVYISDLPKLTMENMADGPYALILAPTRELAQQIEQEAHKFATPMGFTCVSIVGGHSIEEQSFNLRNGAEIIIATPGRLKDCLDRRILVLNQCTYVVMDEADRMIDMGFEADVNFILDALPVSNVKPDGAEAEDAEAMTKTFGGRKYRQTTMFSATMPPAVERLAKKYLRRPAVVTIGTAGQAVETVEQRVEMINDENRRRDRLLEILNSGMYEPPMIIFVNQKKGVDTLAKALNKLGFHAVTLHGGKSQEQRESALAQLKNGNADVLVATDVAGRGIDVKNVSLVINYDMAKTIEDYTHRIGRTGRAGRSGVAITFLSNNDADVMYDLKQMIAKSPLSKVPPELANHEAAQTRPGIAKAKKKHEETIFQ</sequence>
<dbReference type="GO" id="GO:0016787">
    <property type="term" value="F:hydrolase activity"/>
    <property type="evidence" value="ECO:0007669"/>
    <property type="project" value="UniProtKB-KW"/>
</dbReference>
<dbReference type="GO" id="GO:0003676">
    <property type="term" value="F:nucleic acid binding"/>
    <property type="evidence" value="ECO:0007669"/>
    <property type="project" value="InterPro"/>
</dbReference>
<feature type="region of interest" description="Disordered" evidence="19">
    <location>
        <begin position="1072"/>
        <end position="1094"/>
    </location>
</feature>
<dbReference type="EMBL" id="JABAYA010000020">
    <property type="protein sequence ID" value="KAF7730004.1"/>
    <property type="molecule type" value="Genomic_DNA"/>
</dbReference>
<evidence type="ECO:0000256" key="16">
    <source>
        <dbReference type="ARBA" id="ARBA00047984"/>
    </source>
</evidence>